<evidence type="ECO:0000313" key="2">
    <source>
        <dbReference type="EMBL" id="CAG7642498.1"/>
    </source>
</evidence>
<dbReference type="Proteomes" id="UP000693672">
    <property type="component" value="Unassembled WGS sequence"/>
</dbReference>
<feature type="signal peptide" evidence="1">
    <location>
        <begin position="1"/>
        <end position="34"/>
    </location>
</feature>
<comment type="caution">
    <text evidence="2">The sequence shown here is derived from an EMBL/GenBank/DDBJ whole genome shotgun (WGS) entry which is preliminary data.</text>
</comment>
<proteinExistence type="predicted"/>
<evidence type="ECO:0000256" key="1">
    <source>
        <dbReference type="SAM" id="SignalP"/>
    </source>
</evidence>
<feature type="chain" id="PRO_5037990232" evidence="1">
    <location>
        <begin position="35"/>
        <end position="697"/>
    </location>
</feature>
<keyword evidence="1" id="KW-0732">Signal</keyword>
<dbReference type="EMBL" id="CAJVAS010000023">
    <property type="protein sequence ID" value="CAG7642498.1"/>
    <property type="molecule type" value="Genomic_DNA"/>
</dbReference>
<sequence>MNSQTNNRFNRWIVRLTLIALFCALCGAPGAAQAESPPVSPEVSIAPDVAYTLEEAALSPGTESQTLRFRLRLTNDSGKPVDLNDYGVMVKDAGGQTYSAGLTEKKNARVFPGKSEDFAYLADVPVWLEASQLNIMLFAWDYAQPSFMKEIGALPVAAAVSEGGSKRQKVYIEVDEIDSTLPDDAMASFEVARSMRIAKDGGWTLYIDLLVENIGTSSYKLPTSLQYILKDTNRLIYLATPVSGGDATLLPREQTTITLAAAIPADKHANELKLHFSKKNAADTIDYGSVALRGSTVLQTSGTSVPVQAAATSGLELRFIQASAVKTPEGSKLTARAELSNTGTALETVPGLTSQFQFAGSGIAAAAVDGGVHPAFLAPGETTVYRFSAILPDVWGENRVELSVFNKKTAGSSTVSVPAALFELKREQVTAGEPLPEGIPYLIGDPVKIEPNNLLDERIGLSLMSLYTHTNEDSGYQTAIAKWKVTNRGDTALTLPPFQTELIGSTGKVYAGTRQNSAPASLLSNTSYVVSYSYMIPLTETGDSFVMHAVDDKTSPSNRLTIAAVRVQPQKESQTNVVSLYPYRIEFKEHHYLWTYDKSDNVFGFKMRLLLNIAKQEQVVVDSGFSKLQLELTDASNRILGTQTVPFVGVNKLVSGMQTINFSNLKTDQVDSRMTVKVYEVIDTPSGQAKRLIQELK</sequence>
<dbReference type="AlphaFoldDB" id="A0A916K5R2"/>
<evidence type="ECO:0000313" key="3">
    <source>
        <dbReference type="Proteomes" id="UP000693672"/>
    </source>
</evidence>
<reference evidence="2" key="1">
    <citation type="submission" date="2021-06" db="EMBL/GenBank/DDBJ databases">
        <authorList>
            <person name="Criscuolo A."/>
        </authorList>
    </citation>
    <scope>NUCLEOTIDE SEQUENCE</scope>
    <source>
        <strain evidence="2">CIP111600</strain>
    </source>
</reference>
<name>A0A916K5R2_9BACL</name>
<gene>
    <name evidence="2" type="ORF">PAESOLCIP111_04347</name>
</gene>
<protein>
    <submittedName>
        <fullName evidence="2">Uncharacterized protein</fullName>
    </submittedName>
</protein>
<organism evidence="2 3">
    <name type="scientific">Paenibacillus solanacearum</name>
    <dbReference type="NCBI Taxonomy" id="2048548"/>
    <lineage>
        <taxon>Bacteria</taxon>
        <taxon>Bacillati</taxon>
        <taxon>Bacillota</taxon>
        <taxon>Bacilli</taxon>
        <taxon>Bacillales</taxon>
        <taxon>Paenibacillaceae</taxon>
        <taxon>Paenibacillus</taxon>
    </lineage>
</organism>
<keyword evidence="3" id="KW-1185">Reference proteome</keyword>
<accession>A0A916K5R2</accession>
<dbReference type="RefSeq" id="WP_218094069.1">
    <property type="nucleotide sequence ID" value="NZ_CAJVAS010000023.1"/>
</dbReference>